<evidence type="ECO:0000313" key="2">
    <source>
        <dbReference type="EMBL" id="KAF6754075.1"/>
    </source>
</evidence>
<sequence>MPAIPQLPSTLPQAQGGDRSNILSIYNQVCRLEITIKEKIQEARFKKDLSKLEQDLINCRVLGYLLQHAPNSTATSFVGTQILKCNGDDDQIINLGKWFCDHFIRAFKKVKGRIPPPRREPRHSVDEGIATKIDIVSSTSADYPSTRGDVKIRDRNRCLVTGAFDYALFKKDKAFSRQALDAKKEVLEIQCCHIIGRALNERLGPNDDEERRRYTATVYEIFERFGYRDITKELKGEKIDRLENVISLGVTSHNCFDSLDMWLSRIPPIDPEHKYQVHFSAETLQMYMSFKEVGKELEFSTEDPGKYPLPNWRYLELHAFAAKVANDSGLVNRDSYSGGDLDNPVDGDET</sequence>
<dbReference type="EMBL" id="JACGCI010000036">
    <property type="protein sequence ID" value="KAF6754075.1"/>
    <property type="molecule type" value="Genomic_DNA"/>
</dbReference>
<protein>
    <recommendedName>
        <fullName evidence="1">HNH nuclease domain-containing protein</fullName>
    </recommendedName>
</protein>
<dbReference type="Proteomes" id="UP000521943">
    <property type="component" value="Unassembled WGS sequence"/>
</dbReference>
<comment type="caution">
    <text evidence="2">The sequence shown here is derived from an EMBL/GenBank/DDBJ whole genome shotgun (WGS) entry which is preliminary data.</text>
</comment>
<dbReference type="Pfam" id="PF13391">
    <property type="entry name" value="HNH_2"/>
    <property type="match status" value="1"/>
</dbReference>
<name>A0A8H6HW90_9AGAR</name>
<dbReference type="AlphaFoldDB" id="A0A8H6HW90"/>
<evidence type="ECO:0000259" key="1">
    <source>
        <dbReference type="Pfam" id="PF13391"/>
    </source>
</evidence>
<organism evidence="2 3">
    <name type="scientific">Ephemerocybe angulata</name>
    <dbReference type="NCBI Taxonomy" id="980116"/>
    <lineage>
        <taxon>Eukaryota</taxon>
        <taxon>Fungi</taxon>
        <taxon>Dikarya</taxon>
        <taxon>Basidiomycota</taxon>
        <taxon>Agaricomycotina</taxon>
        <taxon>Agaricomycetes</taxon>
        <taxon>Agaricomycetidae</taxon>
        <taxon>Agaricales</taxon>
        <taxon>Agaricineae</taxon>
        <taxon>Psathyrellaceae</taxon>
        <taxon>Ephemerocybe</taxon>
    </lineage>
</organism>
<accession>A0A8H6HW90</accession>
<reference evidence="2 3" key="1">
    <citation type="submission" date="2020-07" db="EMBL/GenBank/DDBJ databases">
        <title>Comparative genomics of pyrophilous fungi reveals a link between fire events and developmental genes.</title>
        <authorList>
            <consortium name="DOE Joint Genome Institute"/>
            <person name="Steindorff A.S."/>
            <person name="Carver A."/>
            <person name="Calhoun S."/>
            <person name="Stillman K."/>
            <person name="Liu H."/>
            <person name="Lipzen A."/>
            <person name="Pangilinan J."/>
            <person name="Labutti K."/>
            <person name="Bruns T.D."/>
            <person name="Grigoriev I.V."/>
        </authorList>
    </citation>
    <scope>NUCLEOTIDE SEQUENCE [LARGE SCALE GENOMIC DNA]</scope>
    <source>
        <strain evidence="2 3">CBS 144469</strain>
    </source>
</reference>
<keyword evidence="3" id="KW-1185">Reference proteome</keyword>
<dbReference type="InterPro" id="IPR003615">
    <property type="entry name" value="HNH_nuc"/>
</dbReference>
<dbReference type="OrthoDB" id="2104739at2759"/>
<evidence type="ECO:0000313" key="3">
    <source>
        <dbReference type="Proteomes" id="UP000521943"/>
    </source>
</evidence>
<gene>
    <name evidence="2" type="ORF">DFP72DRAFT_813451</name>
</gene>
<feature type="domain" description="HNH nuclease" evidence="1">
    <location>
        <begin position="158"/>
        <end position="258"/>
    </location>
</feature>
<proteinExistence type="predicted"/>